<dbReference type="GO" id="GO:0005975">
    <property type="term" value="P:carbohydrate metabolic process"/>
    <property type="evidence" value="ECO:0007669"/>
    <property type="project" value="InterPro"/>
</dbReference>
<dbReference type="EMBL" id="CAMGYJ010000005">
    <property type="protein sequence ID" value="CAI0412783.1"/>
    <property type="molecule type" value="Genomic_DNA"/>
</dbReference>
<evidence type="ECO:0000313" key="7">
    <source>
        <dbReference type="EMBL" id="CAI0412783.1"/>
    </source>
</evidence>
<proteinExistence type="inferred from homology"/>
<evidence type="ECO:0000256" key="6">
    <source>
        <dbReference type="SAM" id="SignalP"/>
    </source>
</evidence>
<name>A0AAV0JV85_9ROSI</name>
<keyword evidence="6" id="KW-0732">Signal</keyword>
<dbReference type="InterPro" id="IPR001360">
    <property type="entry name" value="Glyco_hydro_1"/>
</dbReference>
<keyword evidence="3" id="KW-0326">Glycosidase</keyword>
<feature type="region of interest" description="Disordered" evidence="5">
    <location>
        <begin position="242"/>
        <end position="261"/>
    </location>
</feature>
<keyword evidence="8" id="KW-1185">Reference proteome</keyword>
<dbReference type="GO" id="GO:0008422">
    <property type="term" value="F:beta-glucosidase activity"/>
    <property type="evidence" value="ECO:0007669"/>
    <property type="project" value="TreeGrafter"/>
</dbReference>
<organism evidence="7 8">
    <name type="scientific">Linum tenue</name>
    <dbReference type="NCBI Taxonomy" id="586396"/>
    <lineage>
        <taxon>Eukaryota</taxon>
        <taxon>Viridiplantae</taxon>
        <taxon>Streptophyta</taxon>
        <taxon>Embryophyta</taxon>
        <taxon>Tracheophyta</taxon>
        <taxon>Spermatophyta</taxon>
        <taxon>Magnoliopsida</taxon>
        <taxon>eudicotyledons</taxon>
        <taxon>Gunneridae</taxon>
        <taxon>Pentapetalae</taxon>
        <taxon>rosids</taxon>
        <taxon>fabids</taxon>
        <taxon>Malpighiales</taxon>
        <taxon>Linaceae</taxon>
        <taxon>Linum</taxon>
    </lineage>
</organism>
<dbReference type="PANTHER" id="PTHR10353">
    <property type="entry name" value="GLYCOSYL HYDROLASE"/>
    <property type="match status" value="1"/>
</dbReference>
<evidence type="ECO:0000256" key="1">
    <source>
        <dbReference type="ARBA" id="ARBA00010838"/>
    </source>
</evidence>
<evidence type="ECO:0000256" key="5">
    <source>
        <dbReference type="SAM" id="MobiDB-lite"/>
    </source>
</evidence>
<sequence>MALFMISCCLLVFSSLIVIDGARVMINRSARDTTAINGTTSSRASSLNRRSFPAGFIFGTASSAYQIRTNNECTIKCTVYVDSSDGKLSGGVNKEGVKYYNNLIDELLTNGIQPFVTIFHWDLPQALEAEYKGFLNPRVVSDFRDYAEVLFKEFGDKVKNWITINEPLSYSAAGYAYGYLAPGRCSSWVPMNCTGGDSSTEPYIVGHHILLSHSAAVDLYKQKYQVELKFLRRAGGVERRRCCSDSNHGVGESERDHDADRGEARGNAFHEFIEASVGKAEGSDRDHTGVSMDNRNGVSIGPKRRHFGFNIKTVIMSVFLIPGIDELNNDQVLPPAEALQDKMRIRYHRRHLYYLQKAIR</sequence>
<dbReference type="Pfam" id="PF00232">
    <property type="entry name" value="Glyco_hydro_1"/>
    <property type="match status" value="1"/>
</dbReference>
<dbReference type="AlphaFoldDB" id="A0AAV0JV85"/>
<comment type="similarity">
    <text evidence="1 4">Belongs to the glycosyl hydrolase 1 family.</text>
</comment>
<comment type="caution">
    <text evidence="7">The sequence shown here is derived from an EMBL/GenBank/DDBJ whole genome shotgun (WGS) entry which is preliminary data.</text>
</comment>
<accession>A0AAV0JV85</accession>
<dbReference type="Proteomes" id="UP001154282">
    <property type="component" value="Unassembled WGS sequence"/>
</dbReference>
<dbReference type="PANTHER" id="PTHR10353:SF137">
    <property type="entry name" value="MYROSINASE 3-RELATED"/>
    <property type="match status" value="1"/>
</dbReference>
<reference evidence="7" key="1">
    <citation type="submission" date="2022-08" db="EMBL/GenBank/DDBJ databases">
        <authorList>
            <person name="Gutierrez-Valencia J."/>
        </authorList>
    </citation>
    <scope>NUCLEOTIDE SEQUENCE</scope>
</reference>
<protein>
    <submittedName>
        <fullName evidence="7">Uncharacterized protein</fullName>
    </submittedName>
</protein>
<evidence type="ECO:0000256" key="4">
    <source>
        <dbReference type="RuleBase" id="RU003690"/>
    </source>
</evidence>
<feature type="compositionally biased region" description="Basic and acidic residues" evidence="5">
    <location>
        <begin position="251"/>
        <end position="261"/>
    </location>
</feature>
<keyword evidence="2" id="KW-0378">Hydrolase</keyword>
<feature type="signal peptide" evidence="6">
    <location>
        <begin position="1"/>
        <end position="21"/>
    </location>
</feature>
<dbReference type="InterPro" id="IPR017853">
    <property type="entry name" value="GH"/>
</dbReference>
<evidence type="ECO:0000256" key="2">
    <source>
        <dbReference type="ARBA" id="ARBA00022801"/>
    </source>
</evidence>
<dbReference type="Gene3D" id="3.20.20.80">
    <property type="entry name" value="Glycosidases"/>
    <property type="match status" value="1"/>
</dbReference>
<feature type="chain" id="PRO_5043494116" evidence="6">
    <location>
        <begin position="22"/>
        <end position="360"/>
    </location>
</feature>
<dbReference type="SUPFAM" id="SSF51445">
    <property type="entry name" value="(Trans)glycosidases"/>
    <property type="match status" value="1"/>
</dbReference>
<gene>
    <name evidence="7" type="ORF">LITE_LOCUS15687</name>
</gene>
<evidence type="ECO:0000256" key="3">
    <source>
        <dbReference type="ARBA" id="ARBA00023295"/>
    </source>
</evidence>
<evidence type="ECO:0000313" key="8">
    <source>
        <dbReference type="Proteomes" id="UP001154282"/>
    </source>
</evidence>